<dbReference type="CDD" id="cd02440">
    <property type="entry name" value="AdoMet_MTases"/>
    <property type="match status" value="1"/>
</dbReference>
<dbReference type="Pfam" id="PF08241">
    <property type="entry name" value="Methyltransf_11"/>
    <property type="match status" value="1"/>
</dbReference>
<dbReference type="Gene3D" id="3.40.50.150">
    <property type="entry name" value="Vaccinia Virus protein VP39"/>
    <property type="match status" value="1"/>
</dbReference>
<evidence type="ECO:0000259" key="1">
    <source>
        <dbReference type="Pfam" id="PF08241"/>
    </source>
</evidence>
<dbReference type="InterPro" id="IPR029063">
    <property type="entry name" value="SAM-dependent_MTases_sf"/>
</dbReference>
<dbReference type="AlphaFoldDB" id="A0A177NFV6"/>
<dbReference type="InterPro" id="IPR013216">
    <property type="entry name" value="Methyltransf_11"/>
</dbReference>
<reference evidence="3" key="1">
    <citation type="submission" date="2016-03" db="EMBL/GenBank/DDBJ databases">
        <authorList>
            <person name="Heylen K."/>
            <person name="De Vos P."/>
            <person name="Vekeman B."/>
        </authorList>
    </citation>
    <scope>NUCLEOTIDE SEQUENCE [LARGE SCALE GENOMIC DNA]</scope>
    <source>
        <strain evidence="3">R-45383</strain>
    </source>
</reference>
<proteinExistence type="predicted"/>
<protein>
    <recommendedName>
        <fullName evidence="1">Methyltransferase type 11 domain-containing protein</fullName>
    </recommendedName>
</protein>
<dbReference type="PANTHER" id="PTHR43861">
    <property type="entry name" value="TRANS-ACONITATE 2-METHYLTRANSFERASE-RELATED"/>
    <property type="match status" value="1"/>
</dbReference>
<accession>A0A177NFV6</accession>
<evidence type="ECO:0000313" key="3">
    <source>
        <dbReference type="Proteomes" id="UP000077628"/>
    </source>
</evidence>
<organism evidence="2 3">
    <name type="scientific">Methylomonas koyamae</name>
    <dbReference type="NCBI Taxonomy" id="702114"/>
    <lineage>
        <taxon>Bacteria</taxon>
        <taxon>Pseudomonadati</taxon>
        <taxon>Pseudomonadota</taxon>
        <taxon>Gammaproteobacteria</taxon>
        <taxon>Methylococcales</taxon>
        <taxon>Methylococcaceae</taxon>
        <taxon>Methylomonas</taxon>
    </lineage>
</organism>
<dbReference type="STRING" id="702114.A1355_08770"/>
<dbReference type="RefSeq" id="WP_064029892.1">
    <property type="nucleotide sequence ID" value="NZ_LUUK01000181.1"/>
</dbReference>
<comment type="caution">
    <text evidence="2">The sequence shown here is derived from an EMBL/GenBank/DDBJ whole genome shotgun (WGS) entry which is preliminary data.</text>
</comment>
<dbReference type="EMBL" id="LUUK01000181">
    <property type="protein sequence ID" value="OAI16978.1"/>
    <property type="molecule type" value="Genomic_DNA"/>
</dbReference>
<feature type="domain" description="Methyltransferase type 11" evidence="1">
    <location>
        <begin position="39"/>
        <end position="135"/>
    </location>
</feature>
<gene>
    <name evidence="2" type="ORF">A1355_08770</name>
</gene>
<dbReference type="Proteomes" id="UP000077628">
    <property type="component" value="Unassembled WGS sequence"/>
</dbReference>
<dbReference type="SUPFAM" id="SSF53335">
    <property type="entry name" value="S-adenosyl-L-methionine-dependent methyltransferases"/>
    <property type="match status" value="1"/>
</dbReference>
<dbReference type="OrthoDB" id="9777638at2"/>
<dbReference type="GO" id="GO:0008757">
    <property type="term" value="F:S-adenosylmethionine-dependent methyltransferase activity"/>
    <property type="evidence" value="ECO:0007669"/>
    <property type="project" value="InterPro"/>
</dbReference>
<keyword evidence="3" id="KW-1185">Reference proteome</keyword>
<evidence type="ECO:0000313" key="2">
    <source>
        <dbReference type="EMBL" id="OAI16978.1"/>
    </source>
</evidence>
<name>A0A177NFV6_9GAMM</name>
<sequence length="245" mass="27786">MSQSDFEEYSQKSIHFFSRHVPPLLVKALSLIQSNPTVVDVGCGDGHLVWSLSENSHIAVNSRVIGVDMSPIRVRRFSELTGYPGIVAEGHHIPGLADESVDLTISTMVLEHVPDELEYLAELARITRRGGWLYLSTVIRKSGAWYFRKAPDGRRVLDSTHLREYPSVDSVVKLLEASGFTVNDQCLTRLIFPIAHPVVRLLHAWRPIKEVQRIFLNPAYAWIEKLALPIPRYRSIELLATRRDI</sequence>